<sequence>MPVVWPTLLDLSRDECKRILRKLELEAYAGVISALRAQGDLTKEKKDLLGELSKVLSISTERHRAEVRRAVNDERLTTIAHKMNLSLYLGERPSYSMSGPNSSSEWSIEGRRLVPLMPRLVPQTAFTVTANAVANAAVQHNASLPVPAETASKEGVSCSDEDEKPRKRRRTNSSSSSPVVLKEVPKAVVPVSKTITVPVSGSPKMSNIMQSIANSLPPHMSPVKITFTKPSTQTTNTTTQKVIIVTTSPSSTFVPNILSKSHNYAAVTKLVPTSVIASTTQKPPVVITASQSSLVSSSSSSGNSSSTSSPISSTVAVTAVVSSTPSVVMSTVAQGVSTSAIKMTSTRLPSPKSLVSAPTQILAQFPKQHQQSPKQQLHQVQQQTQQPVAQPSSVSQQQQPQQSPLPPGIKPTIQIKQESGVKIITQQVQPSKILPKPVTATLPTSSNSPIMVVSSNGAIMTTKLVTTPTGTQATYTRPTVSPSLGRVATTPGAATYVKTTSGSIITVVPKSLATLGGKIISSNIVSGTTTKITTIPMTSKPNVIVVQKTTGKGTTIQGLPGKNVVTTLLNAGGEKTLQTVPTGAKPAIITATRPITKMIVTQPKGIGSTVQPAAKIIPTKIVYGQQGKTQVLIKPKPVTFQATVVSEQTRQLVTETLQQASRVAEAGNSSAQEGKEEPQGYTDSSSSSTESSQSSQDSQPVVHVIASRRQDWSEHEIAMETSPTIIYQDVSSESQSATSTIKALLELQQTTVKEKLESKPRQPTIDLSQMAVPIQMTQEKRHSPESPSIAVVESELVAEYITTVSHRSQPQQPSQPQRTLLQHVAQSQTATQTSVVVKSIPASSPGAITHIMQQALSSHTAFTKHSEELGTEEGEVEEMDTLDPQTGLFYRSALTQSQSTKQQKLSQPQLEQTQLQVKTLQCFQTKQKQTIHLQADQLQHKLTQMPQLSIRHQKLTPLQQEQAQPKPDAQHTQHPVVAKDRQLPTLMAQPPQTVVQVLAVKTTQQLPKLQQAPNQPKIYVQPQTPQSQMALPTSSEKQPASQVEQPIITQGSSVTKITFEGRQPPTVTKITGGSSVPKLTSPVTSISPIQASEKTAVSDILQMSLMEAQIDTNVEHMVVDPPKKALATGVLTGEAGALPTTHVVVAGMAKCRESCSSPSAVGPPLTTRKMEAAGVPATGQFMRIQNVGQKKAEENPTEIIIQAIPQYAIPCHSSSNVVVEPSGLLELNNFTSQQLDDDETAMEQDVDSSTEDGTEPSPSQSSTERS</sequence>
<dbReference type="PANTHER" id="PTHR16500:SF3">
    <property type="entry name" value="BRCA2-INTERACTING TRANSCRIPTIONAL REPRESSOR EMSY"/>
    <property type="match status" value="1"/>
</dbReference>
<dbReference type="Gene3D" id="1.10.1240.40">
    <property type="entry name" value="ENT domain"/>
    <property type="match status" value="1"/>
</dbReference>
<evidence type="ECO:0000256" key="4">
    <source>
        <dbReference type="ARBA" id="ARBA00022853"/>
    </source>
</evidence>
<evidence type="ECO:0000313" key="14">
    <source>
        <dbReference type="Proteomes" id="UP000886700"/>
    </source>
</evidence>
<protein>
    <recommendedName>
        <fullName evidence="11">BRCA2-interacting transcriptional repressor EMSY</fullName>
    </recommendedName>
</protein>
<dbReference type="GO" id="GO:0006325">
    <property type="term" value="P:chromatin organization"/>
    <property type="evidence" value="ECO:0007669"/>
    <property type="project" value="UniProtKB-KW"/>
</dbReference>
<comment type="function">
    <text evidence="9">Regulator which is able to repress transcription, possibly via its interaction with a multiprotein chromatin remodeling complex that modifies the chromatin. Its interaction with BRCA2 suggests that it may play a central role in the DNA repair function of BRCA2. Mediates ligand-dependent transcriptional activation by nuclear hormone receptors.</text>
</comment>
<organism evidence="14 15">
    <name type="scientific">Mesocricetus auratus</name>
    <name type="common">Golden hamster</name>
    <dbReference type="NCBI Taxonomy" id="10036"/>
    <lineage>
        <taxon>Eukaryota</taxon>
        <taxon>Metazoa</taxon>
        <taxon>Chordata</taxon>
        <taxon>Craniata</taxon>
        <taxon>Vertebrata</taxon>
        <taxon>Euteleostomi</taxon>
        <taxon>Mammalia</taxon>
        <taxon>Eutheria</taxon>
        <taxon>Euarchontoglires</taxon>
        <taxon>Glires</taxon>
        <taxon>Rodentia</taxon>
        <taxon>Myomorpha</taxon>
        <taxon>Muroidea</taxon>
        <taxon>Cricetidae</taxon>
        <taxon>Cricetinae</taxon>
        <taxon>Mesocricetus</taxon>
    </lineage>
</organism>
<dbReference type="InterPro" id="IPR033482">
    <property type="entry name" value="EMSY"/>
</dbReference>
<dbReference type="SUPFAM" id="SSF158639">
    <property type="entry name" value="ENT-like"/>
    <property type="match status" value="1"/>
</dbReference>
<evidence type="ECO:0000256" key="7">
    <source>
        <dbReference type="ARBA" id="ARBA00023204"/>
    </source>
</evidence>
<dbReference type="GeneID" id="101825743"/>
<dbReference type="AlphaFoldDB" id="A0A1U7QVK5"/>
<dbReference type="RefSeq" id="XP_005074021.1">
    <property type="nucleotide sequence ID" value="XM_005073964.4"/>
</dbReference>
<dbReference type="OrthoDB" id="10035579at2759"/>
<dbReference type="STRING" id="10036.ENSMAUP00000019505"/>
<feature type="compositionally biased region" description="Low complexity" evidence="12">
    <location>
        <begin position="682"/>
        <end position="699"/>
    </location>
</feature>
<keyword evidence="14" id="KW-1185">Reference proteome</keyword>
<dbReference type="PROSITE" id="PS51138">
    <property type="entry name" value="ENT"/>
    <property type="match status" value="1"/>
</dbReference>
<dbReference type="InterPro" id="IPR005491">
    <property type="entry name" value="ENT_dom"/>
</dbReference>
<dbReference type="GO" id="GO:0006281">
    <property type="term" value="P:DNA repair"/>
    <property type="evidence" value="ECO:0007669"/>
    <property type="project" value="UniProtKB-KW"/>
</dbReference>
<feature type="domain" description="ENT" evidence="13">
    <location>
        <begin position="16"/>
        <end position="114"/>
    </location>
</feature>
<comment type="subcellular location">
    <subcellularLocation>
        <location evidence="1">Nucleus</location>
    </subcellularLocation>
</comment>
<evidence type="ECO:0000256" key="1">
    <source>
        <dbReference type="ARBA" id="ARBA00004123"/>
    </source>
</evidence>
<evidence type="ECO:0000256" key="3">
    <source>
        <dbReference type="ARBA" id="ARBA00022763"/>
    </source>
</evidence>
<evidence type="ECO:0000256" key="8">
    <source>
        <dbReference type="ARBA" id="ARBA00023242"/>
    </source>
</evidence>
<keyword evidence="2" id="KW-0678">Repressor</keyword>
<dbReference type="PANTHER" id="PTHR16500">
    <property type="entry name" value="BRCA2-INTERACTING TRANSCRIPTIONAL REPRESSOR EMSY"/>
    <property type="match status" value="1"/>
</dbReference>
<feature type="region of interest" description="Disordered" evidence="12">
    <location>
        <begin position="365"/>
        <end position="411"/>
    </location>
</feature>
<feature type="region of interest" description="Disordered" evidence="12">
    <location>
        <begin position="1229"/>
        <end position="1266"/>
    </location>
</feature>
<feature type="compositionally biased region" description="Polar residues" evidence="12">
    <location>
        <begin position="661"/>
        <end position="672"/>
    </location>
</feature>
<evidence type="ECO:0000256" key="9">
    <source>
        <dbReference type="ARBA" id="ARBA00058051"/>
    </source>
</evidence>
<feature type="region of interest" description="Disordered" evidence="12">
    <location>
        <begin position="661"/>
        <end position="701"/>
    </location>
</feature>
<dbReference type="SMART" id="SM01191">
    <property type="entry name" value="ENT"/>
    <property type="match status" value="1"/>
</dbReference>
<evidence type="ECO:0000256" key="11">
    <source>
        <dbReference type="ARBA" id="ARBA00073247"/>
    </source>
</evidence>
<reference evidence="15" key="1">
    <citation type="submission" date="2025-08" db="UniProtKB">
        <authorList>
            <consortium name="RefSeq"/>
        </authorList>
    </citation>
    <scope>IDENTIFICATION</scope>
    <source>
        <tissue evidence="15">Liver</tissue>
    </source>
</reference>
<feature type="compositionally biased region" description="Polar residues" evidence="12">
    <location>
        <begin position="1256"/>
        <end position="1266"/>
    </location>
</feature>
<evidence type="ECO:0000259" key="13">
    <source>
        <dbReference type="PROSITE" id="PS51138"/>
    </source>
</evidence>
<keyword evidence="7" id="KW-0234">DNA repair</keyword>
<evidence type="ECO:0000256" key="2">
    <source>
        <dbReference type="ARBA" id="ARBA00022491"/>
    </source>
</evidence>
<comment type="subunit">
    <text evidence="10">Homodimer. Interacts with the transactivation domain of BRCA2. Interacts with CBX1 (via chromoshadow domain). Interacts with ZMYND11. Does not interact with CBX3 or CBX5. Component of a nuclear receptor-mediated transcription complex composed of at least ZNF335, CCAR2 and EMSY; the complex stimulates the transcription of nuclear receptor target genes such as SOX9 and HOXA1. Within the complex interacts with CCAR2 and ZNF335. Components of this complex may associate with components of a histone methylation complex to form a complex at least composed of ZNF335, HCFC1, CCAR2, EMSY, MKI67, RBBP5, ASH2L and WDR5. Within this complex, interacts with ASH2L and RBBP5.</text>
</comment>
<accession>A0A1U7QVK5</accession>
<evidence type="ECO:0000256" key="5">
    <source>
        <dbReference type="ARBA" id="ARBA00023015"/>
    </source>
</evidence>
<dbReference type="Proteomes" id="UP000886700">
    <property type="component" value="Unplaced"/>
</dbReference>
<evidence type="ECO:0000256" key="6">
    <source>
        <dbReference type="ARBA" id="ARBA00023163"/>
    </source>
</evidence>
<feature type="compositionally biased region" description="Acidic residues" evidence="12">
    <location>
        <begin position="1235"/>
        <end position="1254"/>
    </location>
</feature>
<gene>
    <name evidence="15" type="primary">Emsy</name>
</gene>
<feature type="compositionally biased region" description="Low complexity" evidence="12">
    <location>
        <begin position="365"/>
        <end position="402"/>
    </location>
</feature>
<evidence type="ECO:0000256" key="10">
    <source>
        <dbReference type="ARBA" id="ARBA00064602"/>
    </source>
</evidence>
<proteinExistence type="predicted"/>
<evidence type="ECO:0000256" key="12">
    <source>
        <dbReference type="SAM" id="MobiDB-lite"/>
    </source>
</evidence>
<keyword evidence="4" id="KW-0156">Chromatin regulator</keyword>
<keyword evidence="6" id="KW-0804">Transcription</keyword>
<keyword evidence="8" id="KW-0539">Nucleus</keyword>
<keyword evidence="3" id="KW-0227">DNA damage</keyword>
<dbReference type="GO" id="GO:0042802">
    <property type="term" value="F:identical protein binding"/>
    <property type="evidence" value="ECO:0007669"/>
    <property type="project" value="Ensembl"/>
</dbReference>
<dbReference type="GO" id="GO:0005654">
    <property type="term" value="C:nucleoplasm"/>
    <property type="evidence" value="ECO:0007669"/>
    <property type="project" value="Ensembl"/>
</dbReference>
<dbReference type="FunFam" id="1.10.1240.40:FF:000001">
    <property type="entry name" value="BRCA2-interacting transcriptional repressor EMSY isoform X1"/>
    <property type="match status" value="1"/>
</dbReference>
<feature type="region of interest" description="Disordered" evidence="12">
    <location>
        <begin position="145"/>
        <end position="179"/>
    </location>
</feature>
<dbReference type="GO" id="GO:0006355">
    <property type="term" value="P:regulation of DNA-templated transcription"/>
    <property type="evidence" value="ECO:0007669"/>
    <property type="project" value="InterPro"/>
</dbReference>
<keyword evidence="5" id="KW-0805">Transcription regulation</keyword>
<dbReference type="Pfam" id="PF03735">
    <property type="entry name" value="ENT"/>
    <property type="match status" value="1"/>
</dbReference>
<name>A0A1U7QVK5_MESAU</name>
<dbReference type="CTD" id="56946"/>
<evidence type="ECO:0000313" key="15">
    <source>
        <dbReference type="RefSeq" id="XP_005074021.1"/>
    </source>
</evidence>
<dbReference type="InterPro" id="IPR036142">
    <property type="entry name" value="ENT_dom-like_sf"/>
</dbReference>